<dbReference type="InterPro" id="IPR013598">
    <property type="entry name" value="Exportin-1/Importin-b-like"/>
</dbReference>
<keyword evidence="4" id="KW-0813">Transport</keyword>
<organism evidence="10">
    <name type="scientific">Hirondellea gigas</name>
    <dbReference type="NCBI Taxonomy" id="1518452"/>
    <lineage>
        <taxon>Eukaryota</taxon>
        <taxon>Metazoa</taxon>
        <taxon>Ecdysozoa</taxon>
        <taxon>Arthropoda</taxon>
        <taxon>Crustacea</taxon>
        <taxon>Multicrustacea</taxon>
        <taxon>Malacostraca</taxon>
        <taxon>Eumalacostraca</taxon>
        <taxon>Peracarida</taxon>
        <taxon>Amphipoda</taxon>
        <taxon>Amphilochidea</taxon>
        <taxon>Lysianassida</taxon>
        <taxon>Lysianassidira</taxon>
        <taxon>Lysianassoidea</taxon>
        <taxon>Lysianassidae</taxon>
        <taxon>Hirondellea</taxon>
    </lineage>
</organism>
<name>A0A6A7G5Q6_9CRUS</name>
<dbReference type="GO" id="GO:0005634">
    <property type="term" value="C:nucleus"/>
    <property type="evidence" value="ECO:0007669"/>
    <property type="project" value="UniProtKB-SubCell"/>
</dbReference>
<evidence type="ECO:0000256" key="4">
    <source>
        <dbReference type="ARBA" id="ARBA00022448"/>
    </source>
</evidence>
<dbReference type="EMBL" id="IACT01006399">
    <property type="protein sequence ID" value="LAC25532.1"/>
    <property type="molecule type" value="mRNA"/>
</dbReference>
<evidence type="ECO:0000313" key="10">
    <source>
        <dbReference type="EMBL" id="LAC25532.1"/>
    </source>
</evidence>
<evidence type="ECO:0000256" key="3">
    <source>
        <dbReference type="ARBA" id="ARBA00009466"/>
    </source>
</evidence>
<dbReference type="InterPro" id="IPR016024">
    <property type="entry name" value="ARM-type_fold"/>
</dbReference>
<evidence type="ECO:0000256" key="1">
    <source>
        <dbReference type="ARBA" id="ARBA00004123"/>
    </source>
</evidence>
<dbReference type="Gene3D" id="1.25.10.10">
    <property type="entry name" value="Leucine-rich Repeat Variant"/>
    <property type="match status" value="1"/>
</dbReference>
<evidence type="ECO:0000256" key="5">
    <source>
        <dbReference type="ARBA" id="ARBA00022490"/>
    </source>
</evidence>
<accession>A0A6A7G5Q6</accession>
<dbReference type="GO" id="GO:0005737">
    <property type="term" value="C:cytoplasm"/>
    <property type="evidence" value="ECO:0007669"/>
    <property type="project" value="UniProtKB-SubCell"/>
</dbReference>
<keyword evidence="7" id="KW-0539">Nucleus</keyword>
<comment type="subcellular location">
    <subcellularLocation>
        <location evidence="2">Cytoplasm</location>
    </subcellularLocation>
    <subcellularLocation>
        <location evidence="1">Nucleus</location>
    </subcellularLocation>
</comment>
<dbReference type="AlphaFoldDB" id="A0A6A7G5Q6"/>
<dbReference type="InterPro" id="IPR040016">
    <property type="entry name" value="XPO6"/>
</dbReference>
<evidence type="ECO:0000259" key="9">
    <source>
        <dbReference type="Pfam" id="PF08389"/>
    </source>
</evidence>
<feature type="compositionally biased region" description="Low complexity" evidence="8">
    <location>
        <begin position="225"/>
        <end position="237"/>
    </location>
</feature>
<dbReference type="PANTHER" id="PTHR21452:SF4">
    <property type="entry name" value="EXPORTIN-6"/>
    <property type="match status" value="1"/>
</dbReference>
<evidence type="ECO:0000256" key="8">
    <source>
        <dbReference type="SAM" id="MobiDB-lite"/>
    </source>
</evidence>
<keyword evidence="5" id="KW-0963">Cytoplasm</keyword>
<proteinExistence type="evidence at transcript level"/>
<keyword evidence="6" id="KW-0653">Protein transport</keyword>
<dbReference type="GO" id="GO:0006611">
    <property type="term" value="P:protein export from nucleus"/>
    <property type="evidence" value="ECO:0007669"/>
    <property type="project" value="InterPro"/>
</dbReference>
<dbReference type="PANTHER" id="PTHR21452">
    <property type="entry name" value="EXPORTIN-6"/>
    <property type="match status" value="1"/>
</dbReference>
<feature type="domain" description="Exportin-1/Importin-beta-like" evidence="9">
    <location>
        <begin position="105"/>
        <end position="195"/>
    </location>
</feature>
<dbReference type="GO" id="GO:0005049">
    <property type="term" value="F:nuclear export signal receptor activity"/>
    <property type="evidence" value="ECO:0007669"/>
    <property type="project" value="InterPro"/>
</dbReference>
<evidence type="ECO:0000256" key="7">
    <source>
        <dbReference type="ARBA" id="ARBA00023242"/>
    </source>
</evidence>
<feature type="region of interest" description="Disordered" evidence="8">
    <location>
        <begin position="207"/>
        <end position="237"/>
    </location>
</feature>
<protein>
    <submittedName>
        <fullName evidence="10">Exportin-6-like</fullName>
    </submittedName>
</protein>
<sequence>MAVPSVELLSQLELVMTEFFTGNTSNERKREIEGHLNNMWLQPDAWKHCLYCITHTSNEYVAMVCITALENLINRQLCGSLSSCQLTEIRQSILQCVMEKHTAMQNCVRNKLVKVVVDIARIQWPHNYPNFIEDIMLIGEHGSVVLCLVFLQVAMEELAIRDHQLMPHSRKLHIKERLHGHAPHMLHYVTGVLEKLLLYPRGDSGDASGGGGGGFTTTPPPSPSLSPHNPASPADAAPASSLSNILLLLKQRCQSHYQPAPRWLQLAATFPHSWDAASDNQAYVALNCLAQLMVWLPLHLLADNNSATVDIIFTYAALAALNSVSSQSSNTVSISAVSCIQEFLARPCIPPSLNPLLLQVLTNCCVLVHYLLSSSPAVGAVASSAKQRLALLHPTYLDKVTELVRVLVAVYFRRFEQHPQFNVEHFLALLFRYSFSQPSLDGYLDCLEIWSTLLDHLAAKGGEQHQQQAIKYQSVLELLTQGVLHKIQLKHNQCELEELDYDLLEEAGQPGSNTGSGLSYSESWDDQGVVGGAFGGGVEHLSEQSECQSFFSHNLDLLARLADIMPDKIMQMLAAAWQENSNVYLNLERTLQLEKIIEPGGNTTLRLSSRSVVSDDVLLAVHIALRDQCTLLQLLGRLATTFLGPQLVPRADTAMATIHRLVELGNFGMRLQLYCIDTNIELLKTDLIQIHCEILCSLRAWTHWLSQLYGHQFVETKVAGEAFTDQSDSATLSTSCDGSGGAGGTATGSVVSRHPHLSTCHSLTRQLLVLAASAVSYDDAAAASAGTPWVVVRCGVQLLLTVSVLVVGPVAFEVQQVQNLYTKPIYSENIPPGRVREMLYRALMNFVLLPWPSYSVTETLQSSSREERLRMMTAFLSVLLQPLKQYTVQQLHQDPAIRDKASSGMKECLCLVRSQLCQLSGADRETRDQYWYRLQDVLNTTIMEVMPLYCNTPGVLLEMVGTVMWCVGVVGGGGKNSNAHVTVVSNWIQKLVHLLTQPHYLSLALANDQSPQAAVIARFLQLLSLVLSDPSPGFKKLVGVVVATLDEIYPLVSQQPSNALRQPLFAVLRTLLEHNWKYFYRSSIQQPLSQSPWEEVQHGEQLSRILQAFGQSFMQADITVFRHNLSTLHILNNKFRLYSKGVFRPLLSQFITVLLQVLLHGSHALLQDEIICCVFHMASVELPSFHAQFLDTFLRNMAALTDQQRHSLREDFSTDTDFPTFSQSVQRMVNDLRYYRSVNGGVEVQ</sequence>
<dbReference type="SUPFAM" id="SSF48371">
    <property type="entry name" value="ARM repeat"/>
    <property type="match status" value="1"/>
</dbReference>
<dbReference type="InterPro" id="IPR011989">
    <property type="entry name" value="ARM-like"/>
</dbReference>
<dbReference type="Pfam" id="PF08389">
    <property type="entry name" value="Xpo1"/>
    <property type="match status" value="1"/>
</dbReference>
<evidence type="ECO:0000256" key="6">
    <source>
        <dbReference type="ARBA" id="ARBA00022927"/>
    </source>
</evidence>
<comment type="similarity">
    <text evidence="3">Belongs to the exportin family.</text>
</comment>
<evidence type="ECO:0000256" key="2">
    <source>
        <dbReference type="ARBA" id="ARBA00004496"/>
    </source>
</evidence>
<reference evidence="10" key="1">
    <citation type="submission" date="2017-11" db="EMBL/GenBank/DDBJ databases">
        <title>The sensing device of the deep-sea amphipod.</title>
        <authorList>
            <person name="Kobayashi H."/>
            <person name="Nagahama T."/>
            <person name="Arai W."/>
            <person name="Sasagawa Y."/>
            <person name="Umeda M."/>
            <person name="Hayashi T."/>
            <person name="Nikaido I."/>
            <person name="Watanabe H."/>
            <person name="Oguri K."/>
            <person name="Kitazato H."/>
            <person name="Fujioka K."/>
            <person name="Kido Y."/>
            <person name="Takami H."/>
        </authorList>
    </citation>
    <scope>NUCLEOTIDE SEQUENCE</scope>
    <source>
        <tissue evidence="10">Whole body</tissue>
    </source>
</reference>